<dbReference type="EMBL" id="SHNP01000002">
    <property type="protein sequence ID" value="MCX2973177.1"/>
    <property type="molecule type" value="Genomic_DNA"/>
</dbReference>
<comment type="caution">
    <text evidence="5">The sequence shown here is derived from an EMBL/GenBank/DDBJ whole genome shotgun (WGS) entry which is preliminary data.</text>
</comment>
<evidence type="ECO:0000256" key="2">
    <source>
        <dbReference type="ARBA" id="ARBA00022801"/>
    </source>
</evidence>
<dbReference type="Gene3D" id="3.40.720.10">
    <property type="entry name" value="Alkaline Phosphatase, subunit A"/>
    <property type="match status" value="1"/>
</dbReference>
<protein>
    <submittedName>
        <fullName evidence="5">Sulfatase</fullName>
    </submittedName>
</protein>
<evidence type="ECO:0000256" key="3">
    <source>
        <dbReference type="SAM" id="SignalP"/>
    </source>
</evidence>
<comment type="similarity">
    <text evidence="1">Belongs to the sulfatase family.</text>
</comment>
<organism evidence="5 6">
    <name type="scientific">Candidatus Seongchinamella marina</name>
    <dbReference type="NCBI Taxonomy" id="2518990"/>
    <lineage>
        <taxon>Bacteria</taxon>
        <taxon>Pseudomonadati</taxon>
        <taxon>Pseudomonadota</taxon>
        <taxon>Gammaproteobacteria</taxon>
        <taxon>Cellvibrionales</taxon>
        <taxon>Halieaceae</taxon>
        <taxon>Seongchinamella</taxon>
    </lineage>
</organism>
<dbReference type="SUPFAM" id="SSF53649">
    <property type="entry name" value="Alkaline phosphatase-like"/>
    <property type="match status" value="1"/>
</dbReference>
<feature type="domain" description="Sulfatase N-terminal" evidence="4">
    <location>
        <begin position="25"/>
        <end position="330"/>
    </location>
</feature>
<sequence>MKFLLQGLLILVCTNSVSAAVQLRPNILLLMAEDMSARVGAFGDAIAVTPNLDALAAQGVRYPNMFTTAGVCAPSRAAHILGMHQVATGTQHMRTSSRPEGGYYAVPPDGVKAYPELLRAAGYYTYTDFKLDYQFSHANAYSGPFTIWDAEASEAMDWRDRAAGQPFFGLINFMETHESGVFTPLGNMPNSFIHLVMQGMRWWRMDGEMPEVVSPEQVKVPPYYPDTPAVREDMSRHYNNIALMDRRVGKILTQLEADGVADNTIVIWTTDHGDGLPRAKRELHDAGTRVPMIIRWPDRWRPGHLRQGELDERLLSFVDLAPTILSLAGVEAPDYLHGQNFLDRTVNARTHVLSSRDRIDEIPDRQRSVRDESFRYIRSWNPELAMGHSLKFRDNIAMVREMRQLYNAGRLNADQARWFESVGEERLFDIKTDPHELTNLVGDPAYADELQRLRKILVDQLAQIGDREGQAEIRLVEQFQPAGKRPVTSAPSIAINNNIMTVETTTSGSSIGYSLNDGDNWLLYHQPVVIPAGAKVRVKAVRYGWQASSETRVK</sequence>
<name>A0ABT3ST73_9GAMM</name>
<dbReference type="Gene3D" id="2.60.40.10">
    <property type="entry name" value="Immunoglobulins"/>
    <property type="match status" value="1"/>
</dbReference>
<evidence type="ECO:0000313" key="6">
    <source>
        <dbReference type="Proteomes" id="UP001143307"/>
    </source>
</evidence>
<feature type="chain" id="PRO_5046468319" evidence="3">
    <location>
        <begin position="20"/>
        <end position="554"/>
    </location>
</feature>
<dbReference type="InterPro" id="IPR000917">
    <property type="entry name" value="Sulfatase_N"/>
</dbReference>
<evidence type="ECO:0000313" key="5">
    <source>
        <dbReference type="EMBL" id="MCX2973177.1"/>
    </source>
</evidence>
<dbReference type="InterPro" id="IPR013783">
    <property type="entry name" value="Ig-like_fold"/>
</dbReference>
<evidence type="ECO:0000256" key="1">
    <source>
        <dbReference type="ARBA" id="ARBA00008779"/>
    </source>
</evidence>
<keyword evidence="6" id="KW-1185">Reference proteome</keyword>
<evidence type="ECO:0000259" key="4">
    <source>
        <dbReference type="Pfam" id="PF00884"/>
    </source>
</evidence>
<dbReference type="Pfam" id="PF00884">
    <property type="entry name" value="Sulfatase"/>
    <property type="match status" value="1"/>
</dbReference>
<dbReference type="InterPro" id="IPR050738">
    <property type="entry name" value="Sulfatase"/>
</dbReference>
<keyword evidence="3" id="KW-0732">Signal</keyword>
<reference evidence="5" key="1">
    <citation type="submission" date="2019-02" db="EMBL/GenBank/DDBJ databases">
        <authorList>
            <person name="Li S.-H."/>
        </authorList>
    </citation>
    <scope>NUCLEOTIDE SEQUENCE</scope>
    <source>
        <strain evidence="5">IMCC8485</strain>
    </source>
</reference>
<dbReference type="PANTHER" id="PTHR42693:SF53">
    <property type="entry name" value="ENDO-4-O-SULFATASE"/>
    <property type="match status" value="1"/>
</dbReference>
<keyword evidence="2" id="KW-0378">Hydrolase</keyword>
<proteinExistence type="inferred from homology"/>
<dbReference type="CDD" id="cd16027">
    <property type="entry name" value="SGSH"/>
    <property type="match status" value="1"/>
</dbReference>
<gene>
    <name evidence="5" type="ORF">EYC87_06195</name>
</gene>
<dbReference type="PANTHER" id="PTHR42693">
    <property type="entry name" value="ARYLSULFATASE FAMILY MEMBER"/>
    <property type="match status" value="1"/>
</dbReference>
<dbReference type="Proteomes" id="UP001143307">
    <property type="component" value="Unassembled WGS sequence"/>
</dbReference>
<feature type="signal peptide" evidence="3">
    <location>
        <begin position="1"/>
        <end position="19"/>
    </location>
</feature>
<dbReference type="RefSeq" id="WP_279252127.1">
    <property type="nucleotide sequence ID" value="NZ_SHNP01000002.1"/>
</dbReference>
<accession>A0ABT3ST73</accession>
<dbReference type="InterPro" id="IPR017850">
    <property type="entry name" value="Alkaline_phosphatase_core_sf"/>
</dbReference>